<comment type="similarity">
    <text evidence="3 16">Belongs to the PNT beta subunit family.</text>
</comment>
<keyword evidence="19" id="KW-0560">Oxidoreductase</keyword>
<evidence type="ECO:0000313" key="19">
    <source>
        <dbReference type="EMBL" id="AGA35182.1"/>
    </source>
</evidence>
<dbReference type="InterPro" id="IPR034300">
    <property type="entry name" value="PNTB-like"/>
</dbReference>
<feature type="transmembrane region" description="Helical" evidence="17">
    <location>
        <begin position="6"/>
        <end position="23"/>
    </location>
</feature>
<evidence type="ECO:0000256" key="5">
    <source>
        <dbReference type="ARBA" id="ARBA00012943"/>
    </source>
</evidence>
<keyword evidence="10 16" id="KW-0521">NADP</keyword>
<feature type="transmembrane region" description="Helical" evidence="17">
    <location>
        <begin position="215"/>
        <end position="234"/>
    </location>
</feature>
<dbReference type="GO" id="GO:0050661">
    <property type="term" value="F:NADP binding"/>
    <property type="evidence" value="ECO:0007669"/>
    <property type="project" value="InterPro"/>
</dbReference>
<dbReference type="GO" id="GO:0016491">
    <property type="term" value="F:oxidoreductase activity"/>
    <property type="evidence" value="ECO:0007669"/>
    <property type="project" value="UniProtKB-KW"/>
</dbReference>
<feature type="transmembrane region" description="Helical" evidence="17">
    <location>
        <begin position="165"/>
        <end position="182"/>
    </location>
</feature>
<keyword evidence="9 17" id="KW-0812">Transmembrane</keyword>
<evidence type="ECO:0000256" key="3">
    <source>
        <dbReference type="ARBA" id="ARBA00007919"/>
    </source>
</evidence>
<proteinExistence type="inferred from homology"/>
<dbReference type="PANTHER" id="PTHR44758">
    <property type="entry name" value="NAD(P) TRANSHYDROGENASE SUBUNIT BETA"/>
    <property type="match status" value="1"/>
</dbReference>
<feature type="transmembrane region" description="Helical" evidence="17">
    <location>
        <begin position="123"/>
        <end position="144"/>
    </location>
</feature>
<dbReference type="AlphaFoldDB" id="L0E1R2"/>
<evidence type="ECO:0000256" key="9">
    <source>
        <dbReference type="ARBA" id="ARBA00022692"/>
    </source>
</evidence>
<keyword evidence="14 16" id="KW-0472">Membrane</keyword>
<evidence type="ECO:0000256" key="17">
    <source>
        <dbReference type="SAM" id="Phobius"/>
    </source>
</evidence>
<keyword evidence="8 16" id="KW-0997">Cell inner membrane</keyword>
<evidence type="ECO:0000256" key="11">
    <source>
        <dbReference type="ARBA" id="ARBA00022967"/>
    </source>
</evidence>
<evidence type="ECO:0000256" key="10">
    <source>
        <dbReference type="ARBA" id="ARBA00022857"/>
    </source>
</evidence>
<sequence>MGLVVTIINVAYFVAAILFIVGLKQMSSPTTARRGIVWAGAGMVIATVVTFAHPELEGTVNYLLIILGIAIGGGLAWWSGKRVAMTDMPQMIALYNGMGGGAAAGIGAIYLLQAEPGASDVVLTIAVLGSLIGSVAFSGSMVAFAKLQGLMDKTVHFPAQQWVNLAVFAITLLLGLSLALSGGDVNGFVLLLFFVLALAFGVMMTLPIGGADMPVVISLYNALTGLAVGFKGFVLDNPALMIAGVVVGAAGTLLTQLMAKAMNRKLSNVLFKQFGGGGGGEAEAVTGSLKPIEAPDAGIMMAFASKVIIVPGYGMAVAQAQHKIWELTQLLIERGVAVKFAIHPVAGRMPGHMNVLLAEAGVPYDIIYDLDEINNEFKTADVAMVIGANDVVNPIARTDPDSPIYGMPILNADQARNVIVVKRGRGAGFSGIENHLFYADNTRMLYGDGQKVASELISAIKEIS</sequence>
<dbReference type="PANTHER" id="PTHR44758:SF1">
    <property type="entry name" value="NAD(P) TRANSHYDROGENASE SUBUNIT BETA"/>
    <property type="match status" value="1"/>
</dbReference>
<feature type="transmembrane region" description="Helical" evidence="17">
    <location>
        <begin position="92"/>
        <end position="111"/>
    </location>
</feature>
<dbReference type="InterPro" id="IPR029035">
    <property type="entry name" value="DHS-like_NAD/FAD-binding_dom"/>
</dbReference>
<dbReference type="InterPro" id="IPR012136">
    <property type="entry name" value="NADH_DH_b"/>
</dbReference>
<dbReference type="Pfam" id="PF02233">
    <property type="entry name" value="PNTB"/>
    <property type="match status" value="1"/>
</dbReference>
<comment type="subcellular location">
    <subcellularLocation>
        <location evidence="2">Cell inner membrane</location>
        <topology evidence="2">Multi-pass membrane protein</topology>
    </subcellularLocation>
</comment>
<dbReference type="RefSeq" id="WP_015260277.1">
    <property type="nucleotide sequence ID" value="NC_019902.2"/>
</dbReference>
<dbReference type="GO" id="GO:0005886">
    <property type="term" value="C:plasma membrane"/>
    <property type="evidence" value="ECO:0007669"/>
    <property type="project" value="UniProtKB-SubCell"/>
</dbReference>
<feature type="transmembrane region" description="Helical" evidence="17">
    <location>
        <begin position="240"/>
        <end position="259"/>
    </location>
</feature>
<comment type="catalytic activity">
    <reaction evidence="15 16">
        <text>NAD(+) + NADPH + H(+)(in) = NADH + NADP(+) + H(+)(out)</text>
        <dbReference type="Rhea" id="RHEA:47992"/>
        <dbReference type="ChEBI" id="CHEBI:15378"/>
        <dbReference type="ChEBI" id="CHEBI:57540"/>
        <dbReference type="ChEBI" id="CHEBI:57783"/>
        <dbReference type="ChEBI" id="CHEBI:57945"/>
        <dbReference type="ChEBI" id="CHEBI:58349"/>
        <dbReference type="EC" id="7.1.1.1"/>
    </reaction>
</comment>
<dbReference type="Gene3D" id="3.40.50.1220">
    <property type="entry name" value="TPP-binding domain"/>
    <property type="match status" value="1"/>
</dbReference>
<feature type="transmembrane region" description="Helical" evidence="17">
    <location>
        <begin position="35"/>
        <end position="54"/>
    </location>
</feature>
<dbReference type="OrthoDB" id="9763786at2"/>
<keyword evidence="12 17" id="KW-1133">Transmembrane helix</keyword>
<dbReference type="EC" id="7.1.1.1" evidence="5 16"/>
<dbReference type="KEGG" id="tni:TVNIR_3552"/>
<name>L0E1R2_THIND</name>
<evidence type="ECO:0000256" key="2">
    <source>
        <dbReference type="ARBA" id="ARBA00004429"/>
    </source>
</evidence>
<comment type="function">
    <text evidence="1 16">The transhydrogenation between NADH and NADP is coupled to respiration and ATP hydrolysis and functions as a proton pump across the membrane.</text>
</comment>
<evidence type="ECO:0000256" key="14">
    <source>
        <dbReference type="ARBA" id="ARBA00023136"/>
    </source>
</evidence>
<keyword evidence="20" id="KW-1185">Reference proteome</keyword>
<comment type="subunit">
    <text evidence="4">Heterodimer of an alpha and a beta chain.</text>
</comment>
<evidence type="ECO:0000256" key="16">
    <source>
        <dbReference type="PIRNR" id="PIRNR000204"/>
    </source>
</evidence>
<keyword evidence="11 16" id="KW-1278">Translocase</keyword>
<reference evidence="19" key="1">
    <citation type="submission" date="2015-12" db="EMBL/GenBank/DDBJ databases">
        <authorList>
            <person name="Tikhonova T.V."/>
            <person name="Pavlov A.R."/>
            <person name="Beletsky A.V."/>
            <person name="Mardanov A.V."/>
            <person name="Sorokin D.Y."/>
            <person name="Ravin N.V."/>
            <person name="Popov V.O."/>
        </authorList>
    </citation>
    <scope>NUCLEOTIDE SEQUENCE</scope>
    <source>
        <strain evidence="19">DSM 14787</strain>
    </source>
</reference>
<evidence type="ECO:0000256" key="6">
    <source>
        <dbReference type="ARBA" id="ARBA00014581"/>
    </source>
</evidence>
<evidence type="ECO:0000256" key="1">
    <source>
        <dbReference type="ARBA" id="ARBA00003943"/>
    </source>
</evidence>
<dbReference type="eggNOG" id="COG1282">
    <property type="taxonomic scope" value="Bacteria"/>
</dbReference>
<evidence type="ECO:0000256" key="12">
    <source>
        <dbReference type="ARBA" id="ARBA00022989"/>
    </source>
</evidence>
<organism evidence="19 20">
    <name type="scientific">Thioalkalivibrio nitratireducens (strain DSM 14787 / UNIQEM 213 / ALEN2)</name>
    <dbReference type="NCBI Taxonomy" id="1255043"/>
    <lineage>
        <taxon>Bacteria</taxon>
        <taxon>Pseudomonadati</taxon>
        <taxon>Pseudomonadota</taxon>
        <taxon>Gammaproteobacteria</taxon>
        <taxon>Chromatiales</taxon>
        <taxon>Ectothiorhodospiraceae</taxon>
        <taxon>Thioalkalivibrio</taxon>
    </lineage>
</organism>
<dbReference type="PATRIC" id="fig|1255043.3.peg.3584"/>
<keyword evidence="13 16" id="KW-0520">NAD</keyword>
<dbReference type="EMBL" id="CP003989">
    <property type="protein sequence ID" value="AGA35182.1"/>
    <property type="molecule type" value="Genomic_DNA"/>
</dbReference>
<dbReference type="SUPFAM" id="SSF52467">
    <property type="entry name" value="DHS-like NAD/FAD-binding domain"/>
    <property type="match status" value="1"/>
</dbReference>
<feature type="domain" description="NADP transhydrogenase beta-like" evidence="18">
    <location>
        <begin position="9"/>
        <end position="458"/>
    </location>
</feature>
<dbReference type="GO" id="GO:0008750">
    <property type="term" value="F:proton-translocating NAD(P)+ transhydrogenase activity"/>
    <property type="evidence" value="ECO:0007669"/>
    <property type="project" value="UniProtKB-EC"/>
</dbReference>
<gene>
    <name evidence="19" type="primary">pntB [H]</name>
    <name evidence="19" type="ordered locus">TVNIR_3552</name>
</gene>
<feature type="transmembrane region" description="Helical" evidence="17">
    <location>
        <begin position="188"/>
        <end position="208"/>
    </location>
</feature>
<dbReference type="Proteomes" id="UP000010809">
    <property type="component" value="Chromosome"/>
</dbReference>
<evidence type="ECO:0000256" key="13">
    <source>
        <dbReference type="ARBA" id="ARBA00023027"/>
    </source>
</evidence>
<evidence type="ECO:0000256" key="4">
    <source>
        <dbReference type="ARBA" id="ARBA00011870"/>
    </source>
</evidence>
<keyword evidence="7 16" id="KW-1003">Cell membrane</keyword>
<protein>
    <recommendedName>
        <fullName evidence="6 16">NAD(P) transhydrogenase subunit beta</fullName>
        <ecNumber evidence="5 16">7.1.1.1</ecNumber>
    </recommendedName>
    <alternativeName>
        <fullName evidence="16">Nicotinamide nucleotide transhydrogenase subunit beta</fullName>
    </alternativeName>
</protein>
<evidence type="ECO:0000259" key="18">
    <source>
        <dbReference type="Pfam" id="PF02233"/>
    </source>
</evidence>
<feature type="transmembrane region" description="Helical" evidence="17">
    <location>
        <begin position="60"/>
        <end position="80"/>
    </location>
</feature>
<dbReference type="HOGENOM" id="CLU_007866_4_0_6"/>
<dbReference type="PIRSF" id="PIRSF000204">
    <property type="entry name" value="PNTB"/>
    <property type="match status" value="1"/>
</dbReference>
<evidence type="ECO:0000256" key="15">
    <source>
        <dbReference type="ARBA" id="ARBA00048202"/>
    </source>
</evidence>
<evidence type="ECO:0000256" key="8">
    <source>
        <dbReference type="ARBA" id="ARBA00022519"/>
    </source>
</evidence>
<dbReference type="STRING" id="1255043.TVNIR_3552"/>
<evidence type="ECO:0000256" key="7">
    <source>
        <dbReference type="ARBA" id="ARBA00022475"/>
    </source>
</evidence>
<evidence type="ECO:0000313" key="20">
    <source>
        <dbReference type="Proteomes" id="UP000010809"/>
    </source>
</evidence>
<accession>L0E1R2</accession>